<evidence type="ECO:0000313" key="3">
    <source>
        <dbReference type="Proteomes" id="UP000243502"/>
    </source>
</evidence>
<dbReference type="Proteomes" id="UP000243502">
    <property type="component" value="Chromosome 2"/>
</dbReference>
<reference evidence="2 3" key="1">
    <citation type="submission" date="2018-01" db="EMBL/GenBank/DDBJ databases">
        <title>Species boundaries and ecological features among Paraburkholderia terrae DSMZ17804T, P. hospita DSMZ17164T and P. caribensis DSMZ13236T.</title>
        <authorList>
            <person name="Pratama A.A."/>
        </authorList>
    </citation>
    <scope>NUCLEOTIDE SEQUENCE [LARGE SCALE GENOMIC DNA]</scope>
    <source>
        <strain evidence="2 3">DSM 17804</strain>
    </source>
</reference>
<dbReference type="InterPro" id="IPR025737">
    <property type="entry name" value="FApF"/>
</dbReference>
<feature type="chain" id="PRO_5014420017" evidence="1">
    <location>
        <begin position="30"/>
        <end position="317"/>
    </location>
</feature>
<dbReference type="OrthoDB" id="8639774at2"/>
<proteinExistence type="predicted"/>
<dbReference type="EMBL" id="CP026112">
    <property type="protein sequence ID" value="AUT62719.1"/>
    <property type="molecule type" value="Genomic_DNA"/>
</dbReference>
<dbReference type="RefSeq" id="WP_052427040.1">
    <property type="nucleotide sequence ID" value="NZ_CP026112.1"/>
</dbReference>
<accession>A0A2I8ET72</accession>
<evidence type="ECO:0000313" key="2">
    <source>
        <dbReference type="EMBL" id="AUT62719.1"/>
    </source>
</evidence>
<sequence length="317" mass="33997">MHKRRLIRHVTNSLLAIFCVAGIPQNSSATETGVGRPITGQQVTPYGGIVPPTSEWIVSWATIYYDGSLSASKNVSTGNQITGGLDYQVVYTIANLVKTWGVNLAGWNFASSMGVPVQYSNASSFNGLLRPDHGTQFADVFFAPVIAGYRLSPTDYTALSLQIYAPTGAYNPNRLANAGQNTWTFTPTIAYTKLFPKNNVELTVNFGVEFYTTNRDTNYHNAAVSVLDVLALKRFSSGWSVGVVGGWIQQLGNDAGPTADLLDGAKGYSVGMGPMVGWAGKIGNTPVSANLRWVNEFAAHARPSGNAVQLSLSVTFE</sequence>
<dbReference type="AlphaFoldDB" id="A0A2I8ET72"/>
<dbReference type="Pfam" id="PF13557">
    <property type="entry name" value="Phenol_MetA_deg"/>
    <property type="match status" value="1"/>
</dbReference>
<dbReference type="KEGG" id="pter:C2L65_24285"/>
<gene>
    <name evidence="2" type="ORF">C2L65_24285</name>
</gene>
<keyword evidence="1" id="KW-0732">Signal</keyword>
<name>A0A2I8ET72_9BURK</name>
<evidence type="ECO:0000256" key="1">
    <source>
        <dbReference type="SAM" id="SignalP"/>
    </source>
</evidence>
<organism evidence="2 3">
    <name type="scientific">Paraburkholderia terrae</name>
    <dbReference type="NCBI Taxonomy" id="311230"/>
    <lineage>
        <taxon>Bacteria</taxon>
        <taxon>Pseudomonadati</taxon>
        <taxon>Pseudomonadota</taxon>
        <taxon>Betaproteobacteria</taxon>
        <taxon>Burkholderiales</taxon>
        <taxon>Burkholderiaceae</taxon>
        <taxon>Paraburkholderia</taxon>
    </lineage>
</organism>
<feature type="signal peptide" evidence="1">
    <location>
        <begin position="1"/>
        <end position="29"/>
    </location>
</feature>
<protein>
    <submittedName>
        <fullName evidence="2">Transporter</fullName>
    </submittedName>
</protein>